<keyword evidence="2 3" id="KW-0040">ANK repeat</keyword>
<reference evidence="4 5" key="1">
    <citation type="submission" date="2024-09" db="EMBL/GenBank/DDBJ databases">
        <authorList>
            <person name="Lee S.D."/>
        </authorList>
    </citation>
    <scope>NUCLEOTIDE SEQUENCE [LARGE SCALE GENOMIC DNA]</scope>
    <source>
        <strain evidence="4 5">N1-3</strain>
    </source>
</reference>
<comment type="caution">
    <text evidence="4">The sequence shown here is derived from an EMBL/GenBank/DDBJ whole genome shotgun (WGS) entry which is preliminary data.</text>
</comment>
<accession>A0ABV6X232</accession>
<name>A0ABV6X232_9ACTN</name>
<feature type="repeat" description="ANK" evidence="3">
    <location>
        <begin position="443"/>
        <end position="475"/>
    </location>
</feature>
<evidence type="ECO:0000313" key="4">
    <source>
        <dbReference type="EMBL" id="MFC1432353.1"/>
    </source>
</evidence>
<sequence>MPTDSPSARPLLPQNPDLDHLRGQARTLQRAVRGGDADAARRVLAHGLATEAFTLSSAQLVVAREHGFPSWPKLKHHLDTITRYRWDPADAKADTSAEPPADRFARLACLSYTEADGPDRWDEAARLLAEHPALVDRSPWAAAAAADLDALRRHLAADPATATRRGGPNGWTPLFHLVYSRLQRTDWPGQGDPLGCARLLLGAGADPHEGYLWHGLPTPFTLLTGAFGAGELGPERQPGHPDSLALARLLLDAGADPSDGQTLYNRMFGSDDSHLRLLFEYGLGQGDGGVWKARLGDALDTPQEMLRGQLGWAVNHRLGARVRLLTEHGVDVRTPLADGRTPAERARRNGDPELVAYLVAHGAETPAPDPVEALLGAALAGDATEVAALCAAHPTAAAGARAARPSAMVWAAAHDGPGALRILAELGFDVNALGRSDIPSDQPWETALHRAAGDGDVASVRLLLELGADPAIRDRRFDGTALDWARHFGHGAVEAALLELVEGEEREEGEE</sequence>
<dbReference type="InterPro" id="IPR002110">
    <property type="entry name" value="Ankyrin_rpt"/>
</dbReference>
<dbReference type="SMART" id="SM00248">
    <property type="entry name" value="ANK"/>
    <property type="match status" value="5"/>
</dbReference>
<dbReference type="PROSITE" id="PS50088">
    <property type="entry name" value="ANK_REPEAT"/>
    <property type="match status" value="2"/>
</dbReference>
<proteinExistence type="predicted"/>
<dbReference type="PANTHER" id="PTHR24189">
    <property type="entry name" value="MYOTROPHIN"/>
    <property type="match status" value="1"/>
</dbReference>
<gene>
    <name evidence="4" type="ORF">ACEZDB_17025</name>
</gene>
<dbReference type="SUPFAM" id="SSF48403">
    <property type="entry name" value="Ankyrin repeat"/>
    <property type="match status" value="1"/>
</dbReference>
<dbReference type="Proteomes" id="UP001592530">
    <property type="component" value="Unassembled WGS sequence"/>
</dbReference>
<evidence type="ECO:0000256" key="1">
    <source>
        <dbReference type="ARBA" id="ARBA00022737"/>
    </source>
</evidence>
<dbReference type="InterPro" id="IPR050745">
    <property type="entry name" value="Multifunctional_regulatory"/>
</dbReference>
<evidence type="ECO:0000256" key="3">
    <source>
        <dbReference type="PROSITE-ProRule" id="PRU00023"/>
    </source>
</evidence>
<dbReference type="Pfam" id="PF13637">
    <property type="entry name" value="Ank_4"/>
    <property type="match status" value="1"/>
</dbReference>
<dbReference type="RefSeq" id="WP_380554100.1">
    <property type="nucleotide sequence ID" value="NZ_JBHEZY010000006.1"/>
</dbReference>
<organism evidence="4 5">
    <name type="scientific">Streptacidiphilus alkalitolerans</name>
    <dbReference type="NCBI Taxonomy" id="3342712"/>
    <lineage>
        <taxon>Bacteria</taxon>
        <taxon>Bacillati</taxon>
        <taxon>Actinomycetota</taxon>
        <taxon>Actinomycetes</taxon>
        <taxon>Kitasatosporales</taxon>
        <taxon>Streptomycetaceae</taxon>
        <taxon>Streptacidiphilus</taxon>
    </lineage>
</organism>
<dbReference type="EMBL" id="JBHEZY010000006">
    <property type="protein sequence ID" value="MFC1432353.1"/>
    <property type="molecule type" value="Genomic_DNA"/>
</dbReference>
<dbReference type="PANTHER" id="PTHR24189:SF50">
    <property type="entry name" value="ANKYRIN REPEAT AND SOCS BOX PROTEIN 2"/>
    <property type="match status" value="1"/>
</dbReference>
<dbReference type="Gene3D" id="1.25.40.20">
    <property type="entry name" value="Ankyrin repeat-containing domain"/>
    <property type="match status" value="3"/>
</dbReference>
<dbReference type="PROSITE" id="PS50297">
    <property type="entry name" value="ANK_REP_REGION"/>
    <property type="match status" value="2"/>
</dbReference>
<feature type="repeat" description="ANK" evidence="3">
    <location>
        <begin position="338"/>
        <end position="370"/>
    </location>
</feature>
<protein>
    <submittedName>
        <fullName evidence="4">Ankyrin repeat domain-containing protein</fullName>
    </submittedName>
</protein>
<keyword evidence="1" id="KW-0677">Repeat</keyword>
<dbReference type="InterPro" id="IPR036770">
    <property type="entry name" value="Ankyrin_rpt-contain_sf"/>
</dbReference>
<evidence type="ECO:0000313" key="5">
    <source>
        <dbReference type="Proteomes" id="UP001592530"/>
    </source>
</evidence>
<evidence type="ECO:0000256" key="2">
    <source>
        <dbReference type="ARBA" id="ARBA00023043"/>
    </source>
</evidence>